<evidence type="ECO:0000313" key="4">
    <source>
        <dbReference type="EMBL" id="CAD7651004.1"/>
    </source>
</evidence>
<protein>
    <recommendedName>
        <fullName evidence="6">Glutathione S-transferase</fullName>
    </recommendedName>
</protein>
<organism evidence="4">
    <name type="scientific">Oppiella nova</name>
    <dbReference type="NCBI Taxonomy" id="334625"/>
    <lineage>
        <taxon>Eukaryota</taxon>
        <taxon>Metazoa</taxon>
        <taxon>Ecdysozoa</taxon>
        <taxon>Arthropoda</taxon>
        <taxon>Chelicerata</taxon>
        <taxon>Arachnida</taxon>
        <taxon>Acari</taxon>
        <taxon>Acariformes</taxon>
        <taxon>Sarcoptiformes</taxon>
        <taxon>Oribatida</taxon>
        <taxon>Brachypylina</taxon>
        <taxon>Oppioidea</taxon>
        <taxon>Oppiidae</taxon>
        <taxon>Oppiella</taxon>
    </lineage>
</organism>
<comment type="subunit">
    <text evidence="1">Homodimer.</text>
</comment>
<evidence type="ECO:0000259" key="3">
    <source>
        <dbReference type="PROSITE" id="PS50405"/>
    </source>
</evidence>
<dbReference type="PROSITE" id="PS50405">
    <property type="entry name" value="GST_CTER"/>
    <property type="match status" value="1"/>
</dbReference>
<reference evidence="4" key="1">
    <citation type="submission" date="2020-11" db="EMBL/GenBank/DDBJ databases">
        <authorList>
            <person name="Tran Van P."/>
        </authorList>
    </citation>
    <scope>NUCLEOTIDE SEQUENCE</scope>
</reference>
<dbReference type="PANTHER" id="PTHR43969:SF9">
    <property type="entry name" value="GLUTATHIONE S TRANSFERASE D10, ISOFORM A-RELATED"/>
    <property type="match status" value="1"/>
</dbReference>
<proteinExistence type="predicted"/>
<dbReference type="GO" id="GO:0006749">
    <property type="term" value="P:glutathione metabolic process"/>
    <property type="evidence" value="ECO:0007669"/>
    <property type="project" value="TreeGrafter"/>
</dbReference>
<dbReference type="InterPro" id="IPR004046">
    <property type="entry name" value="GST_C"/>
</dbReference>
<dbReference type="SFLD" id="SFLDG00358">
    <property type="entry name" value="Main_(cytGST)"/>
    <property type="match status" value="1"/>
</dbReference>
<evidence type="ECO:0000313" key="5">
    <source>
        <dbReference type="Proteomes" id="UP000728032"/>
    </source>
</evidence>
<dbReference type="CDD" id="cd03045">
    <property type="entry name" value="GST_N_Delta_Epsilon"/>
    <property type="match status" value="1"/>
</dbReference>
<evidence type="ECO:0000256" key="1">
    <source>
        <dbReference type="ARBA" id="ARBA00011738"/>
    </source>
</evidence>
<dbReference type="EMBL" id="CAJPVJ010004438">
    <property type="protein sequence ID" value="CAG2168605.1"/>
    <property type="molecule type" value="Genomic_DNA"/>
</dbReference>
<dbReference type="AlphaFoldDB" id="A0A7R9M2D8"/>
<dbReference type="SFLD" id="SFLDS00019">
    <property type="entry name" value="Glutathione_Transferase_(cytos"/>
    <property type="match status" value="1"/>
</dbReference>
<dbReference type="PANTHER" id="PTHR43969">
    <property type="entry name" value="GLUTATHIONE S TRANSFERASE D10, ISOFORM A-RELATED"/>
    <property type="match status" value="1"/>
</dbReference>
<dbReference type="SUPFAM" id="SSF52833">
    <property type="entry name" value="Thioredoxin-like"/>
    <property type="match status" value="1"/>
</dbReference>
<name>A0A7R9M2D8_9ACAR</name>
<dbReference type="InterPro" id="IPR004045">
    <property type="entry name" value="Glutathione_S-Trfase_N"/>
</dbReference>
<keyword evidence="5" id="KW-1185">Reference proteome</keyword>
<dbReference type="InterPro" id="IPR040079">
    <property type="entry name" value="Glutathione_S-Trfase"/>
</dbReference>
<evidence type="ECO:0000259" key="2">
    <source>
        <dbReference type="PROSITE" id="PS50404"/>
    </source>
</evidence>
<dbReference type="InterPro" id="IPR010987">
    <property type="entry name" value="Glutathione-S-Trfase_C-like"/>
</dbReference>
<accession>A0A7R9M2D8</accession>
<dbReference type="InterPro" id="IPR036282">
    <property type="entry name" value="Glutathione-S-Trfase_C_sf"/>
</dbReference>
<dbReference type="Gene3D" id="1.20.1050.10">
    <property type="match status" value="1"/>
</dbReference>
<dbReference type="Gene3D" id="3.40.30.10">
    <property type="entry name" value="Glutaredoxin"/>
    <property type="match status" value="1"/>
</dbReference>
<gene>
    <name evidence="4" type="ORF">ONB1V03_LOCUS8092</name>
</gene>
<dbReference type="Proteomes" id="UP000728032">
    <property type="component" value="Unassembled WGS sequence"/>
</dbReference>
<dbReference type="GO" id="GO:0004364">
    <property type="term" value="F:glutathione transferase activity"/>
    <property type="evidence" value="ECO:0007669"/>
    <property type="project" value="TreeGrafter"/>
</dbReference>
<dbReference type="EMBL" id="OC919263">
    <property type="protein sequence ID" value="CAD7651004.1"/>
    <property type="molecule type" value="Genomic_DNA"/>
</dbReference>
<dbReference type="SFLD" id="SFLDG01153">
    <property type="entry name" value="Main.4:_Theta-like"/>
    <property type="match status" value="1"/>
</dbReference>
<dbReference type="OrthoDB" id="2309723at2759"/>
<feature type="domain" description="GST N-terminal" evidence="2">
    <location>
        <begin position="1"/>
        <end position="82"/>
    </location>
</feature>
<evidence type="ECO:0008006" key="6">
    <source>
        <dbReference type="Google" id="ProtNLM"/>
    </source>
</evidence>
<dbReference type="Pfam" id="PF02798">
    <property type="entry name" value="GST_N"/>
    <property type="match status" value="1"/>
</dbReference>
<dbReference type="PROSITE" id="PS50404">
    <property type="entry name" value="GST_NTER"/>
    <property type="match status" value="1"/>
</dbReference>
<feature type="domain" description="GST C-terminal" evidence="3">
    <location>
        <begin position="88"/>
        <end position="208"/>
    </location>
</feature>
<sequence>MPIDLYYFRVSAPSRAILMTVRHLQINVNLKHIDLTEGQQHSEEFLKINPTHQVPVLIDNGFTLWESRAIMQYLCNEYAPNSSLYPTEPKARALVDRWLNFDSELYSTIDKLLIDKLAKGVEIPEDVITNYKNKLKVLDKLIGVKLYLTGDQLTIADLSLLATTTYIAWSEQFDFNDYPNYKRWNTRLKSELHYYEGINGITREDRDATMAKLKARFQSFRMI</sequence>
<dbReference type="FunFam" id="3.40.30.10:FF:000034">
    <property type="entry name" value="glutathione S-transferase 1"/>
    <property type="match status" value="1"/>
</dbReference>
<dbReference type="SUPFAM" id="SSF47616">
    <property type="entry name" value="GST C-terminal domain-like"/>
    <property type="match status" value="1"/>
</dbReference>
<dbReference type="Pfam" id="PF14497">
    <property type="entry name" value="GST_C_3"/>
    <property type="match status" value="1"/>
</dbReference>
<dbReference type="InterPro" id="IPR036249">
    <property type="entry name" value="Thioredoxin-like_sf"/>
</dbReference>